<sequence>MPRTHASLDDLSNEVLIQIAEYADAGAWERLPLRLSVYGVLSRVNRRLHDFALPYLFFRIRIPVTTLNGKYALKPRPLVKLLRLLQDDQDYGRYIRSVLSERYPPAIEDMRRHLQVGRATYSYGVDAATDQSTFKAASQHAWEFLDTDRPSWDLDSFTCFLIGCNTTTLHILRSCRHLTTLSMYWLGPDFPDLMPFPQLETLRLQGPPVNFLERRSKLVRPCTSLRTLNMRGDVGIPANFTEELATLFPVLQVLALAEAPLTSKHVLRMIISHEALEEVSIDLKSRCILGNILDVTSGRVCEWPLALNADEDHPRTPRDYQYLWRRVMTTGFAFVREKALPINGLRPYTPFNLTSLALKVAEDADNIVADPLLALLDKPPKMSSMQTVRHLALSIEPSRSFRMFPRDDSVSDFMEHLGKQLAKWKNLETFTFVFSFIQRYWSALGFDDPVLDDGQQPSVALYEEEDFPMTTRGILEFRVAENINDMDDVEHALEEAAGMLGRSVTLDDEDVNLDELWLSRRENEFASCVRKMAERCPKLREFNWYARDHWPGVSWAWRIRRKRDGGVQAVSGKASHEGASFRQGGLALKELSWPSATPSL</sequence>
<evidence type="ECO:0008006" key="3">
    <source>
        <dbReference type="Google" id="ProtNLM"/>
    </source>
</evidence>
<evidence type="ECO:0000313" key="1">
    <source>
        <dbReference type="EMBL" id="EFI97990.1"/>
    </source>
</evidence>
<feature type="non-terminal residue" evidence="1">
    <location>
        <position position="600"/>
    </location>
</feature>
<gene>
    <name evidence="1" type="ORF">SCHCODRAFT_108340</name>
</gene>
<keyword evidence="2" id="KW-1185">Reference proteome</keyword>
<name>D8Q1R6_SCHCM</name>
<dbReference type="VEuPathDB" id="FungiDB:SCHCODRAFT_02536717"/>
<dbReference type="AlphaFoldDB" id="D8Q1R6"/>
<protein>
    <recommendedName>
        <fullName evidence="3">F-box domain-containing protein</fullName>
    </recommendedName>
</protein>
<dbReference type="OMA" id="RERMANP"/>
<proteinExistence type="predicted"/>
<dbReference type="Proteomes" id="UP000007431">
    <property type="component" value="Unassembled WGS sequence"/>
</dbReference>
<dbReference type="HOGENOM" id="CLU_451966_0_0_1"/>
<accession>D8Q1R6</accession>
<dbReference type="InParanoid" id="D8Q1R6"/>
<evidence type="ECO:0000313" key="2">
    <source>
        <dbReference type="Proteomes" id="UP000007431"/>
    </source>
</evidence>
<dbReference type="SUPFAM" id="SSF52047">
    <property type="entry name" value="RNI-like"/>
    <property type="match status" value="1"/>
</dbReference>
<organism evidence="2">
    <name type="scientific">Schizophyllum commune (strain H4-8 / FGSC 9210)</name>
    <name type="common">Split gill fungus</name>
    <dbReference type="NCBI Taxonomy" id="578458"/>
    <lineage>
        <taxon>Eukaryota</taxon>
        <taxon>Fungi</taxon>
        <taxon>Dikarya</taxon>
        <taxon>Basidiomycota</taxon>
        <taxon>Agaricomycotina</taxon>
        <taxon>Agaricomycetes</taxon>
        <taxon>Agaricomycetidae</taxon>
        <taxon>Agaricales</taxon>
        <taxon>Schizophyllaceae</taxon>
        <taxon>Schizophyllum</taxon>
    </lineage>
</organism>
<dbReference type="eggNOG" id="ENOG502RD72">
    <property type="taxonomic scope" value="Eukaryota"/>
</dbReference>
<dbReference type="EMBL" id="GL377305">
    <property type="protein sequence ID" value="EFI97990.1"/>
    <property type="molecule type" value="Genomic_DNA"/>
</dbReference>
<reference evidence="1 2" key="1">
    <citation type="journal article" date="2010" name="Nat. Biotechnol.">
        <title>Genome sequence of the model mushroom Schizophyllum commune.</title>
        <authorList>
            <person name="Ohm R.A."/>
            <person name="de Jong J.F."/>
            <person name="Lugones L.G."/>
            <person name="Aerts A."/>
            <person name="Kothe E."/>
            <person name="Stajich J.E."/>
            <person name="de Vries R.P."/>
            <person name="Record E."/>
            <person name="Levasseur A."/>
            <person name="Baker S.E."/>
            <person name="Bartholomew K.A."/>
            <person name="Coutinho P.M."/>
            <person name="Erdmann S."/>
            <person name="Fowler T.J."/>
            <person name="Gathman A.C."/>
            <person name="Lombard V."/>
            <person name="Henrissat B."/>
            <person name="Knabe N."/>
            <person name="Kuees U."/>
            <person name="Lilly W.W."/>
            <person name="Lindquist E."/>
            <person name="Lucas S."/>
            <person name="Magnuson J.K."/>
            <person name="Piumi F."/>
            <person name="Raudaskoski M."/>
            <person name="Salamov A."/>
            <person name="Schmutz J."/>
            <person name="Schwarze F.W.M.R."/>
            <person name="vanKuyk P.A."/>
            <person name="Horton J.S."/>
            <person name="Grigoriev I.V."/>
            <person name="Woesten H.A.B."/>
        </authorList>
    </citation>
    <scope>NUCLEOTIDE SEQUENCE [LARGE SCALE GENOMIC DNA]</scope>
    <source>
        <strain evidence="2">H4-8 / FGSC 9210</strain>
    </source>
</reference>
<dbReference type="InterPro" id="IPR032675">
    <property type="entry name" value="LRR_dom_sf"/>
</dbReference>
<dbReference type="Gene3D" id="3.80.10.10">
    <property type="entry name" value="Ribonuclease Inhibitor"/>
    <property type="match status" value="1"/>
</dbReference>